<feature type="transmembrane region" description="Helical" evidence="9">
    <location>
        <begin position="28"/>
        <end position="47"/>
    </location>
</feature>
<feature type="transmembrane region" description="Helical" evidence="9">
    <location>
        <begin position="182"/>
        <end position="203"/>
    </location>
</feature>
<keyword evidence="6 9" id="KW-1133">Transmembrane helix</keyword>
<evidence type="ECO:0000256" key="9">
    <source>
        <dbReference type="SAM" id="Phobius"/>
    </source>
</evidence>
<proteinExistence type="predicted"/>
<evidence type="ECO:0000256" key="7">
    <source>
        <dbReference type="ARBA" id="ARBA00023136"/>
    </source>
</evidence>
<dbReference type="InterPro" id="IPR001851">
    <property type="entry name" value="ABC_transp_permease"/>
</dbReference>
<evidence type="ECO:0000313" key="11">
    <source>
        <dbReference type="Proteomes" id="UP001056336"/>
    </source>
</evidence>
<dbReference type="EMBL" id="CP097332">
    <property type="protein sequence ID" value="UQX87439.1"/>
    <property type="molecule type" value="Genomic_DNA"/>
</dbReference>
<name>A0ABY4QUY0_9ACTN</name>
<keyword evidence="3" id="KW-1003">Cell membrane</keyword>
<feature type="transmembrane region" description="Helical" evidence="9">
    <location>
        <begin position="110"/>
        <end position="133"/>
    </location>
</feature>
<organism evidence="10 11">
    <name type="scientific">Jatrophihabitans telluris</name>
    <dbReference type="NCBI Taxonomy" id="2038343"/>
    <lineage>
        <taxon>Bacteria</taxon>
        <taxon>Bacillati</taxon>
        <taxon>Actinomycetota</taxon>
        <taxon>Actinomycetes</taxon>
        <taxon>Jatrophihabitantales</taxon>
        <taxon>Jatrophihabitantaceae</taxon>
        <taxon>Jatrophihabitans</taxon>
    </lineage>
</organism>
<gene>
    <name evidence="10" type="ORF">M6D93_14155</name>
</gene>
<dbReference type="RefSeq" id="WP_249769964.1">
    <property type="nucleotide sequence ID" value="NZ_CP097332.1"/>
</dbReference>
<reference evidence="10" key="1">
    <citation type="journal article" date="2018" name="Int. J. Syst. Evol. Microbiol.">
        <title>Jatrophihabitans telluris sp. nov., isolated from sediment soil of lava forest wetlands and the emended description of the genus Jatrophihabitans.</title>
        <authorList>
            <person name="Lee K.C."/>
            <person name="Suh M.K."/>
            <person name="Eom M.K."/>
            <person name="Kim K.K."/>
            <person name="Kim J.S."/>
            <person name="Kim D.S."/>
            <person name="Ko S.H."/>
            <person name="Shin Y.K."/>
            <person name="Lee J.S."/>
        </authorList>
    </citation>
    <scope>NUCLEOTIDE SEQUENCE</scope>
    <source>
        <strain evidence="10">N237</strain>
    </source>
</reference>
<keyword evidence="2" id="KW-0813">Transport</keyword>
<evidence type="ECO:0000256" key="3">
    <source>
        <dbReference type="ARBA" id="ARBA00022475"/>
    </source>
</evidence>
<dbReference type="PANTHER" id="PTHR32196">
    <property type="entry name" value="ABC TRANSPORTER PERMEASE PROTEIN YPHD-RELATED-RELATED"/>
    <property type="match status" value="1"/>
</dbReference>
<evidence type="ECO:0000313" key="10">
    <source>
        <dbReference type="EMBL" id="UQX87439.1"/>
    </source>
</evidence>
<accession>A0ABY4QUY0</accession>
<dbReference type="Pfam" id="PF02653">
    <property type="entry name" value="BPD_transp_2"/>
    <property type="match status" value="1"/>
</dbReference>
<dbReference type="CDD" id="cd06579">
    <property type="entry name" value="TM_PBP1_transp_AraH_like"/>
    <property type="match status" value="1"/>
</dbReference>
<evidence type="ECO:0000256" key="5">
    <source>
        <dbReference type="ARBA" id="ARBA00022692"/>
    </source>
</evidence>
<keyword evidence="4" id="KW-0997">Cell inner membrane</keyword>
<feature type="transmembrane region" description="Helical" evidence="9">
    <location>
        <begin position="232"/>
        <end position="254"/>
    </location>
</feature>
<evidence type="ECO:0000256" key="4">
    <source>
        <dbReference type="ARBA" id="ARBA00022519"/>
    </source>
</evidence>
<feature type="transmembrane region" description="Helical" evidence="9">
    <location>
        <begin position="308"/>
        <end position="327"/>
    </location>
</feature>
<evidence type="ECO:0000256" key="2">
    <source>
        <dbReference type="ARBA" id="ARBA00022448"/>
    </source>
</evidence>
<dbReference type="Proteomes" id="UP001056336">
    <property type="component" value="Chromosome"/>
</dbReference>
<keyword evidence="5 9" id="KW-0812">Transmembrane</keyword>
<keyword evidence="7 9" id="KW-0472">Membrane</keyword>
<evidence type="ECO:0000256" key="6">
    <source>
        <dbReference type="ARBA" id="ARBA00022989"/>
    </source>
</evidence>
<evidence type="ECO:0000256" key="8">
    <source>
        <dbReference type="ARBA" id="ARBA00039381"/>
    </source>
</evidence>
<dbReference type="PANTHER" id="PTHR32196:SF71">
    <property type="entry name" value="AUTOINDUCER 2 IMPORT SYSTEM PERMEASE PROTEIN LSRD"/>
    <property type="match status" value="1"/>
</dbReference>
<comment type="subcellular location">
    <subcellularLocation>
        <location evidence="1">Cell membrane</location>
        <topology evidence="1">Multi-pass membrane protein</topology>
    </subcellularLocation>
</comment>
<feature type="transmembrane region" description="Helical" evidence="9">
    <location>
        <begin position="140"/>
        <end position="162"/>
    </location>
</feature>
<keyword evidence="11" id="KW-1185">Reference proteome</keyword>
<protein>
    <recommendedName>
        <fullName evidence="8">Autoinducer 2 import system permease protein LsrD</fullName>
    </recommendedName>
</protein>
<feature type="transmembrane region" description="Helical" evidence="9">
    <location>
        <begin position="59"/>
        <end position="80"/>
    </location>
</feature>
<reference evidence="10" key="2">
    <citation type="submission" date="2022-05" db="EMBL/GenBank/DDBJ databases">
        <authorList>
            <person name="Kim J.-S."/>
            <person name="Lee K."/>
            <person name="Suh M."/>
            <person name="Eom M."/>
            <person name="Kim J.-S."/>
            <person name="Kim D.-S."/>
            <person name="Ko S.-H."/>
            <person name="Shin Y."/>
            <person name="Lee J.-S."/>
        </authorList>
    </citation>
    <scope>NUCLEOTIDE SEQUENCE</scope>
    <source>
        <strain evidence="10">N237</strain>
    </source>
</reference>
<sequence>MSETAPAADPGPAAATSKEFRERGFGALVRWDSVVAVVLVLVLLYSFGSVKNFGNSLNLSFLIGNTLPIAIIALPMCMLVASGQIDLSVGSMAGLSGAIMGALWNNGWPIQQIIPICLAVGLLGGLLNGLLVTRLGLPSLAVTIGTLALFRGLAQIILGANAVTDFPEQYLTFGSGRIGSSFVPTAAIPYLVLVVLAVVLLHVSRFGRAVFAIGANEQAAYFAGLRVRRTRLILFALTGLLASATGVFWVLHYASARYDNATGLELSVVAAVLLGGIDFDGGKGTILGAIAGVFLLGTLQNVMSLQDVSAQTQIIVTGVLLVVSVLAPRTARQVRQYAARRRVVSAVKRAASASA</sequence>
<evidence type="ECO:0000256" key="1">
    <source>
        <dbReference type="ARBA" id="ARBA00004651"/>
    </source>
</evidence>